<dbReference type="InParanoid" id="A0A6I9RGS3"/>
<dbReference type="Pfam" id="PF07716">
    <property type="entry name" value="bZIP_2"/>
    <property type="match status" value="1"/>
</dbReference>
<reference evidence="8" key="1">
    <citation type="submission" date="2025-08" db="UniProtKB">
        <authorList>
            <consortium name="RefSeq"/>
        </authorList>
    </citation>
    <scope>IDENTIFICATION</scope>
</reference>
<keyword evidence="2" id="KW-0804">Transcription</keyword>
<keyword evidence="4" id="KW-0175">Coiled coil</keyword>
<dbReference type="InterPro" id="IPR052483">
    <property type="entry name" value="bZIP_transcription_regulators"/>
</dbReference>
<evidence type="ECO:0000256" key="4">
    <source>
        <dbReference type="SAM" id="Coils"/>
    </source>
</evidence>
<accession>A0A6I9RGS3</accession>
<name>A0A6I9RGS3_ELAGV</name>
<dbReference type="GO" id="GO:0045893">
    <property type="term" value="P:positive regulation of DNA-templated transcription"/>
    <property type="evidence" value="ECO:0007669"/>
    <property type="project" value="TreeGrafter"/>
</dbReference>
<evidence type="ECO:0000256" key="1">
    <source>
        <dbReference type="ARBA" id="ARBA00023015"/>
    </source>
</evidence>
<feature type="region of interest" description="Disordered" evidence="5">
    <location>
        <begin position="1"/>
        <end position="87"/>
    </location>
</feature>
<gene>
    <name evidence="8" type="primary">LOC105046179</name>
</gene>
<protein>
    <submittedName>
        <fullName evidence="8">Basic leucine zipper 9-like</fullName>
    </submittedName>
</protein>
<feature type="domain" description="BZIP" evidence="6">
    <location>
        <begin position="79"/>
        <end position="126"/>
    </location>
</feature>
<organism evidence="7 8">
    <name type="scientific">Elaeis guineensis var. tenera</name>
    <name type="common">Oil palm</name>
    <dbReference type="NCBI Taxonomy" id="51953"/>
    <lineage>
        <taxon>Eukaryota</taxon>
        <taxon>Viridiplantae</taxon>
        <taxon>Streptophyta</taxon>
        <taxon>Embryophyta</taxon>
        <taxon>Tracheophyta</taxon>
        <taxon>Spermatophyta</taxon>
        <taxon>Magnoliopsida</taxon>
        <taxon>Liliopsida</taxon>
        <taxon>Arecaceae</taxon>
        <taxon>Arecoideae</taxon>
        <taxon>Cocoseae</taxon>
        <taxon>Elaeidinae</taxon>
        <taxon>Elaeis</taxon>
    </lineage>
</organism>
<feature type="coiled-coil region" evidence="4">
    <location>
        <begin position="132"/>
        <end position="173"/>
    </location>
</feature>
<sequence>MEQLEQSLRPEQSSVDPRRKRLMMQLEELSKNLPRPGEGRSRSRTGWKGKKPQGPEERNTAGDHKSQASSSHSSEQPLDSKRLRRLKNNRESCKRSWLRRELKKFDLEDTLQGLKRKVELLRGMVAYYTHRQAEVETKNKELQSKLTNLLRDSHIKEAKRETLAQELQQLKELHGIQQKILMQQSQQAQQSQQNFKMPLQAFQPSPIDNFRDTNIFFKKP</sequence>
<keyword evidence="7" id="KW-1185">Reference proteome</keyword>
<dbReference type="InterPro" id="IPR004827">
    <property type="entry name" value="bZIP"/>
</dbReference>
<dbReference type="GO" id="GO:0003700">
    <property type="term" value="F:DNA-binding transcription factor activity"/>
    <property type="evidence" value="ECO:0007669"/>
    <property type="project" value="InterPro"/>
</dbReference>
<dbReference type="PANTHER" id="PTHR46391:SF20">
    <property type="entry name" value="BASIC LEUCINE ZIPPER 61"/>
    <property type="match status" value="1"/>
</dbReference>
<keyword evidence="3" id="KW-0539">Nucleus</keyword>
<feature type="compositionally biased region" description="Basic and acidic residues" evidence="5">
    <location>
        <begin position="53"/>
        <end position="66"/>
    </location>
</feature>
<dbReference type="AlphaFoldDB" id="A0A6I9RGS3"/>
<proteinExistence type="predicted"/>
<evidence type="ECO:0000256" key="3">
    <source>
        <dbReference type="ARBA" id="ARBA00023242"/>
    </source>
</evidence>
<evidence type="ECO:0000256" key="2">
    <source>
        <dbReference type="ARBA" id="ARBA00023163"/>
    </source>
</evidence>
<dbReference type="RefSeq" id="XP_010923001.1">
    <property type="nucleotide sequence ID" value="XM_010924699.1"/>
</dbReference>
<keyword evidence="1" id="KW-0805">Transcription regulation</keyword>
<evidence type="ECO:0000313" key="7">
    <source>
        <dbReference type="Proteomes" id="UP000504607"/>
    </source>
</evidence>
<evidence type="ECO:0000313" key="8">
    <source>
        <dbReference type="RefSeq" id="XP_010923001.1"/>
    </source>
</evidence>
<dbReference type="PANTHER" id="PTHR46391">
    <property type="entry name" value="BASIC LEUCINE ZIPPER 34"/>
    <property type="match status" value="1"/>
</dbReference>
<feature type="compositionally biased region" description="Polar residues" evidence="5">
    <location>
        <begin position="1"/>
        <end position="15"/>
    </location>
</feature>
<feature type="compositionally biased region" description="Basic residues" evidence="5">
    <location>
        <begin position="42"/>
        <end position="51"/>
    </location>
</feature>
<evidence type="ECO:0000259" key="6">
    <source>
        <dbReference type="Pfam" id="PF07716"/>
    </source>
</evidence>
<dbReference type="GO" id="GO:0005634">
    <property type="term" value="C:nucleus"/>
    <property type="evidence" value="ECO:0007669"/>
    <property type="project" value="TreeGrafter"/>
</dbReference>
<dbReference type="GO" id="GO:0003677">
    <property type="term" value="F:DNA binding"/>
    <property type="evidence" value="ECO:0007669"/>
    <property type="project" value="TreeGrafter"/>
</dbReference>
<dbReference type="Proteomes" id="UP000504607">
    <property type="component" value="Chromosome 5"/>
</dbReference>
<evidence type="ECO:0000256" key="5">
    <source>
        <dbReference type="SAM" id="MobiDB-lite"/>
    </source>
</evidence>